<keyword evidence="2" id="KW-1003">Cell membrane</keyword>
<gene>
    <name evidence="14" type="primary">LOC111087104</name>
</gene>
<feature type="compositionally biased region" description="Low complexity" evidence="10">
    <location>
        <begin position="711"/>
        <end position="721"/>
    </location>
</feature>
<dbReference type="RefSeq" id="XP_022248261.1">
    <property type="nucleotide sequence ID" value="XM_022392553.1"/>
</dbReference>
<evidence type="ECO:0000313" key="14">
    <source>
        <dbReference type="RefSeq" id="XP_022248261.1"/>
    </source>
</evidence>
<dbReference type="Pfam" id="PF00100">
    <property type="entry name" value="Zona_pellucida"/>
    <property type="match status" value="1"/>
</dbReference>
<sequence>GRSPESCEVTNEVKVDNVEASFIQPQPASGCTALQNIASSSRDVHIVKLRSAGESDEVVIHLQPQGAPETNAPSKPIIIKDLVLILKSDSAVRWRIDSWGLQGIVQVVAEHQVTPGSVPDFQFIQVRVQSLSNDTEELVSEVINAFGNVSTIMETNTANRINIMVVGETVGTDHYNVQSDDGSPQGGFSVSRGQSRFLRPQQSDFSATVSSQISPLPWDKLRRGMSELPLNLKGFSKTSMSTKSRETWNSKDKTTVTNTFLQKWQGNADANLTLELESLMTLECQKNMIKITFPKSSTEDIAMRINGANIHWLEVTLQDQECKATSNSTHFILNTSLQNCGFNVVSDGGKYIYRNQVLFWTPVGPDTHKIESIDYDDSFADDEDAISPEEGSGMEHYLRQALAAHRGVTHSRLLSGQSFQCAYNFTGDGSRPKVGNHDHVYHMELFKDSTLHKMLQKKNGLAEVLARDKVYVRTSIDAGPNLYIVTDECWLSLTDNSLLDVDNREVLIQHSCPKHLSVGLLNMGPSGGQETSREPTHQQGFFFQLTEKWISKKVYLHCRLAACSEKINIPISGVKQCINPNDYCVGNSIKQYLVSRAGKHFSIEVAGPLLVLPPRRSHSFKGGDSKIVPSLPDDSAQVEVDADLCVKQKLIGLSTGAVVGIAFASFIIGAGLMAILWFIHLCTDPSRRTRAQQQGGVHHHHRHHHSGYDLSGHSGSSTPSSQAPMTVQVCS</sequence>
<evidence type="ECO:0000256" key="5">
    <source>
        <dbReference type="ARBA" id="ARBA00022729"/>
    </source>
</evidence>
<dbReference type="Pfam" id="PF23344">
    <property type="entry name" value="ZP-N"/>
    <property type="match status" value="1"/>
</dbReference>
<evidence type="ECO:0000256" key="6">
    <source>
        <dbReference type="ARBA" id="ARBA00022989"/>
    </source>
</evidence>
<feature type="compositionally biased region" description="Polar residues" evidence="10">
    <location>
        <begin position="722"/>
        <end position="731"/>
    </location>
</feature>
<evidence type="ECO:0000313" key="13">
    <source>
        <dbReference type="Proteomes" id="UP000694941"/>
    </source>
</evidence>
<name>A0ABM1SXA5_LIMPO</name>
<evidence type="ECO:0000256" key="3">
    <source>
        <dbReference type="ARBA" id="ARBA00022553"/>
    </source>
</evidence>
<organism evidence="13 14">
    <name type="scientific">Limulus polyphemus</name>
    <name type="common">Atlantic horseshoe crab</name>
    <dbReference type="NCBI Taxonomy" id="6850"/>
    <lineage>
        <taxon>Eukaryota</taxon>
        <taxon>Metazoa</taxon>
        <taxon>Ecdysozoa</taxon>
        <taxon>Arthropoda</taxon>
        <taxon>Chelicerata</taxon>
        <taxon>Merostomata</taxon>
        <taxon>Xiphosura</taxon>
        <taxon>Limulidae</taxon>
        <taxon>Limulus</taxon>
    </lineage>
</organism>
<dbReference type="PANTHER" id="PTHR14002">
    <property type="entry name" value="ENDOGLIN/TGF-BETA RECEPTOR TYPE III"/>
    <property type="match status" value="1"/>
</dbReference>
<dbReference type="Pfam" id="PF26060">
    <property type="entry name" value="TGFBR3_N"/>
    <property type="match status" value="1"/>
</dbReference>
<feature type="non-terminal residue" evidence="14">
    <location>
        <position position="1"/>
    </location>
</feature>
<dbReference type="GeneID" id="111087104"/>
<evidence type="ECO:0000256" key="7">
    <source>
        <dbReference type="ARBA" id="ARBA00023136"/>
    </source>
</evidence>
<feature type="transmembrane region" description="Helical" evidence="11">
    <location>
        <begin position="657"/>
        <end position="679"/>
    </location>
</feature>
<keyword evidence="3" id="KW-0597">Phosphoprotein</keyword>
<accession>A0ABM1SXA5</accession>
<dbReference type="SMART" id="SM00241">
    <property type="entry name" value="ZP"/>
    <property type="match status" value="1"/>
</dbReference>
<keyword evidence="13" id="KW-1185">Reference proteome</keyword>
<proteinExistence type="predicted"/>
<keyword evidence="9" id="KW-0325">Glycoprotein</keyword>
<feature type="domain" description="ZP" evidence="12">
    <location>
        <begin position="283"/>
        <end position="584"/>
    </location>
</feature>
<dbReference type="InterPro" id="IPR058899">
    <property type="entry name" value="TGFBR3/Endoglin-like_N"/>
</dbReference>
<evidence type="ECO:0000256" key="10">
    <source>
        <dbReference type="SAM" id="MobiDB-lite"/>
    </source>
</evidence>
<dbReference type="Gene3D" id="2.60.40.3210">
    <property type="entry name" value="Zona pellucida, ZP-N domain"/>
    <property type="match status" value="1"/>
</dbReference>
<dbReference type="InterPro" id="IPR055356">
    <property type="entry name" value="ZP-N"/>
</dbReference>
<keyword evidence="4 11" id="KW-0812">Transmembrane</keyword>
<evidence type="ECO:0000259" key="12">
    <source>
        <dbReference type="PROSITE" id="PS51034"/>
    </source>
</evidence>
<dbReference type="InterPro" id="IPR001507">
    <property type="entry name" value="ZP_dom"/>
</dbReference>
<reference evidence="14" key="1">
    <citation type="submission" date="2025-08" db="UniProtKB">
        <authorList>
            <consortium name="RefSeq"/>
        </authorList>
    </citation>
    <scope>IDENTIFICATION</scope>
    <source>
        <tissue evidence="14">Muscle</tissue>
    </source>
</reference>
<keyword evidence="5" id="KW-0732">Signal</keyword>
<keyword evidence="7 11" id="KW-0472">Membrane</keyword>
<dbReference type="PROSITE" id="PS51034">
    <property type="entry name" value="ZP_2"/>
    <property type="match status" value="1"/>
</dbReference>
<dbReference type="Proteomes" id="UP000694941">
    <property type="component" value="Unplaced"/>
</dbReference>
<keyword evidence="6 11" id="KW-1133">Transmembrane helix</keyword>
<dbReference type="Gene3D" id="2.60.40.4100">
    <property type="entry name" value="Zona pellucida, ZP-C domain"/>
    <property type="match status" value="1"/>
</dbReference>
<evidence type="ECO:0000256" key="9">
    <source>
        <dbReference type="ARBA" id="ARBA00023180"/>
    </source>
</evidence>
<evidence type="ECO:0000256" key="4">
    <source>
        <dbReference type="ARBA" id="ARBA00022692"/>
    </source>
</evidence>
<feature type="region of interest" description="Disordered" evidence="10">
    <location>
        <begin position="690"/>
        <end position="731"/>
    </location>
</feature>
<dbReference type="InterPro" id="IPR042235">
    <property type="entry name" value="ZP-C_dom"/>
</dbReference>
<dbReference type="InterPro" id="IPR055355">
    <property type="entry name" value="ZP-C"/>
</dbReference>
<protein>
    <submittedName>
        <fullName evidence="14">Transforming growth factor beta receptor type 3-like</fullName>
    </submittedName>
</protein>
<comment type="subcellular location">
    <subcellularLocation>
        <location evidence="1">Cell membrane</location>
        <topology evidence="1">Single-pass type I membrane protein</topology>
    </subcellularLocation>
</comment>
<dbReference type="PANTHER" id="PTHR14002:SF45">
    <property type="entry name" value="ZP DOMAIN-CONTAINING PROTEIN"/>
    <property type="match status" value="1"/>
</dbReference>
<evidence type="ECO:0000256" key="8">
    <source>
        <dbReference type="ARBA" id="ARBA00023157"/>
    </source>
</evidence>
<evidence type="ECO:0000256" key="11">
    <source>
        <dbReference type="SAM" id="Phobius"/>
    </source>
</evidence>
<evidence type="ECO:0000256" key="1">
    <source>
        <dbReference type="ARBA" id="ARBA00004251"/>
    </source>
</evidence>
<evidence type="ECO:0000256" key="2">
    <source>
        <dbReference type="ARBA" id="ARBA00022475"/>
    </source>
</evidence>
<keyword evidence="8" id="KW-1015">Disulfide bond</keyword>